<dbReference type="InterPro" id="IPR013435">
    <property type="entry name" value="Mobile_mystery_prot_A"/>
</dbReference>
<protein>
    <submittedName>
        <fullName evidence="2">Mobile mystery protein A</fullName>
    </submittedName>
</protein>
<sequence>MSSGNNLLLIRQLDGKLQKMMPLQKIMIPKEGWVNIIRKTLNMSLSQLGKRMNITPQSVRALELREKEGTLSLKSLKEAAEALNMRLVYGFVPKEDSLEKMVERKAYEMAMQIVKRTSITMKLEDQENSPTRIKQAISEMADELKREMSKKLWD</sequence>
<dbReference type="CDD" id="cd00093">
    <property type="entry name" value="HTH_XRE"/>
    <property type="match status" value="1"/>
</dbReference>
<evidence type="ECO:0000259" key="1">
    <source>
        <dbReference type="PROSITE" id="PS50943"/>
    </source>
</evidence>
<dbReference type="Pfam" id="PF01381">
    <property type="entry name" value="HTH_3"/>
    <property type="match status" value="1"/>
</dbReference>
<organism evidence="2 3">
    <name type="scientific">Chitinophaga nivalis</name>
    <dbReference type="NCBI Taxonomy" id="2991709"/>
    <lineage>
        <taxon>Bacteria</taxon>
        <taxon>Pseudomonadati</taxon>
        <taxon>Bacteroidota</taxon>
        <taxon>Chitinophagia</taxon>
        <taxon>Chitinophagales</taxon>
        <taxon>Chitinophagaceae</taxon>
        <taxon>Chitinophaga</taxon>
    </lineage>
</organism>
<keyword evidence="3" id="KW-1185">Reference proteome</keyword>
<dbReference type="NCBIfam" id="TIGR02612">
    <property type="entry name" value="mob_myst_A"/>
    <property type="match status" value="1"/>
</dbReference>
<dbReference type="SUPFAM" id="SSF47413">
    <property type="entry name" value="lambda repressor-like DNA-binding domains"/>
    <property type="match status" value="1"/>
</dbReference>
<dbReference type="InterPro" id="IPR010982">
    <property type="entry name" value="Lambda_DNA-bd_dom_sf"/>
</dbReference>
<evidence type="ECO:0000313" key="3">
    <source>
        <dbReference type="Proteomes" id="UP001207742"/>
    </source>
</evidence>
<name>A0ABT3ISG7_9BACT</name>
<gene>
    <name evidence="2" type="ORF">OL497_22395</name>
</gene>
<proteinExistence type="predicted"/>
<dbReference type="Proteomes" id="UP001207742">
    <property type="component" value="Unassembled WGS sequence"/>
</dbReference>
<dbReference type="SMART" id="SM00530">
    <property type="entry name" value="HTH_XRE"/>
    <property type="match status" value="1"/>
</dbReference>
<accession>A0ABT3ISG7</accession>
<dbReference type="Gene3D" id="1.10.260.40">
    <property type="entry name" value="lambda repressor-like DNA-binding domains"/>
    <property type="match status" value="1"/>
</dbReference>
<dbReference type="RefSeq" id="WP_264733485.1">
    <property type="nucleotide sequence ID" value="NZ_JAPDNR010000001.1"/>
</dbReference>
<comment type="caution">
    <text evidence="2">The sequence shown here is derived from an EMBL/GenBank/DDBJ whole genome shotgun (WGS) entry which is preliminary data.</text>
</comment>
<feature type="domain" description="HTH cro/C1-type" evidence="1">
    <location>
        <begin position="34"/>
        <end position="91"/>
    </location>
</feature>
<dbReference type="InterPro" id="IPR001387">
    <property type="entry name" value="Cro/C1-type_HTH"/>
</dbReference>
<dbReference type="PROSITE" id="PS50943">
    <property type="entry name" value="HTH_CROC1"/>
    <property type="match status" value="1"/>
</dbReference>
<dbReference type="EMBL" id="JAPDNS010000002">
    <property type="protein sequence ID" value="MCW3486670.1"/>
    <property type="molecule type" value="Genomic_DNA"/>
</dbReference>
<evidence type="ECO:0000313" key="2">
    <source>
        <dbReference type="EMBL" id="MCW3486670.1"/>
    </source>
</evidence>
<reference evidence="2 3" key="1">
    <citation type="submission" date="2022-10" db="EMBL/GenBank/DDBJ databases">
        <title>Chitinophaga nivalis PC15 sp. nov., isolated from Pyeongchang county, South Korea.</title>
        <authorList>
            <person name="Trinh H.N."/>
        </authorList>
    </citation>
    <scope>NUCLEOTIDE SEQUENCE [LARGE SCALE GENOMIC DNA]</scope>
    <source>
        <strain evidence="2 3">PC14</strain>
    </source>
</reference>